<evidence type="ECO:0000256" key="2">
    <source>
        <dbReference type="ARBA" id="ARBA00023136"/>
    </source>
</evidence>
<keyword evidence="2" id="KW-0472">Membrane</keyword>
<dbReference type="SUPFAM" id="SSF69322">
    <property type="entry name" value="Tricorn protease domain 2"/>
    <property type="match status" value="1"/>
</dbReference>
<comment type="caution">
    <text evidence="5">The sequence shown here is derived from an EMBL/GenBank/DDBJ whole genome shotgun (WGS) entry which is preliminary data.</text>
</comment>
<organism evidence="5 6">
    <name type="scientific">Austropuccinia psidii MF-1</name>
    <dbReference type="NCBI Taxonomy" id="1389203"/>
    <lineage>
        <taxon>Eukaryota</taxon>
        <taxon>Fungi</taxon>
        <taxon>Dikarya</taxon>
        <taxon>Basidiomycota</taxon>
        <taxon>Pucciniomycotina</taxon>
        <taxon>Pucciniomycetes</taxon>
        <taxon>Pucciniales</taxon>
        <taxon>Sphaerophragmiaceae</taxon>
        <taxon>Austropuccinia</taxon>
    </lineage>
</organism>
<proteinExistence type="predicted"/>
<feature type="compositionally biased region" description="Low complexity" evidence="3">
    <location>
        <begin position="33"/>
        <end position="46"/>
    </location>
</feature>
<dbReference type="GO" id="GO:0000139">
    <property type="term" value="C:Golgi membrane"/>
    <property type="evidence" value="ECO:0007669"/>
    <property type="project" value="TreeGrafter"/>
</dbReference>
<dbReference type="InterPro" id="IPR040096">
    <property type="entry name" value="Ric1"/>
</dbReference>
<dbReference type="Pfam" id="PF25440">
    <property type="entry name" value="Beta-prop_RIC1_2nd"/>
    <property type="match status" value="1"/>
</dbReference>
<gene>
    <name evidence="5" type="ORF">O181_029921</name>
</gene>
<feature type="region of interest" description="Disordered" evidence="3">
    <location>
        <begin position="21"/>
        <end position="46"/>
    </location>
</feature>
<dbReference type="OrthoDB" id="67540at2759"/>
<evidence type="ECO:0000259" key="4">
    <source>
        <dbReference type="Pfam" id="PF07064"/>
    </source>
</evidence>
<dbReference type="PANTHER" id="PTHR22746">
    <property type="entry name" value="RAB6A-GEF COMPLEX PARTNER PROTEIN 1"/>
    <property type="match status" value="1"/>
</dbReference>
<dbReference type="AlphaFoldDB" id="A0A9Q3CXF9"/>
<evidence type="ECO:0000256" key="3">
    <source>
        <dbReference type="SAM" id="MobiDB-lite"/>
    </source>
</evidence>
<dbReference type="EMBL" id="AVOT02010462">
    <property type="protein sequence ID" value="MBW0490206.1"/>
    <property type="molecule type" value="Genomic_DNA"/>
</dbReference>
<name>A0A9Q3CXF9_9BASI</name>
<dbReference type="PANTHER" id="PTHR22746:SF10">
    <property type="entry name" value="GUANINE NUCLEOTIDE EXCHANGE FACTOR SUBUNIT RIC1"/>
    <property type="match status" value="1"/>
</dbReference>
<dbReference type="GO" id="GO:0006886">
    <property type="term" value="P:intracellular protein transport"/>
    <property type="evidence" value="ECO:0007669"/>
    <property type="project" value="InterPro"/>
</dbReference>
<dbReference type="GO" id="GO:0034066">
    <property type="term" value="C:Ric1-Rgp1 guanyl-nucleotide exchange factor complex"/>
    <property type="evidence" value="ECO:0007669"/>
    <property type="project" value="InterPro"/>
</dbReference>
<evidence type="ECO:0000256" key="1">
    <source>
        <dbReference type="ARBA" id="ARBA00004370"/>
    </source>
</evidence>
<evidence type="ECO:0000313" key="6">
    <source>
        <dbReference type="Proteomes" id="UP000765509"/>
    </source>
</evidence>
<reference evidence="5" key="1">
    <citation type="submission" date="2021-03" db="EMBL/GenBank/DDBJ databases">
        <title>Draft genome sequence of rust myrtle Austropuccinia psidii MF-1, a brazilian biotype.</title>
        <authorList>
            <person name="Quecine M.C."/>
            <person name="Pachon D.M.R."/>
            <person name="Bonatelli M.L."/>
            <person name="Correr F.H."/>
            <person name="Franceschini L.M."/>
            <person name="Leite T.F."/>
            <person name="Margarido G.R.A."/>
            <person name="Almeida C.A."/>
            <person name="Ferrarezi J.A."/>
            <person name="Labate C.A."/>
        </authorList>
    </citation>
    <scope>NUCLEOTIDE SEQUENCE</scope>
    <source>
        <strain evidence="5">MF-1</strain>
    </source>
</reference>
<feature type="compositionally biased region" description="Basic residues" evidence="3">
    <location>
        <begin position="22"/>
        <end position="32"/>
    </location>
</feature>
<feature type="domain" description="RIC1 C-terminal alpha solenoid region" evidence="4">
    <location>
        <begin position="824"/>
        <end position="1004"/>
    </location>
</feature>
<dbReference type="Proteomes" id="UP000765509">
    <property type="component" value="Unassembled WGS sequence"/>
</dbReference>
<comment type="subcellular location">
    <subcellularLocation>
        <location evidence="1">Membrane</location>
    </subcellularLocation>
</comment>
<sequence length="1011" mass="115022">MYWPTGSASKISTSTTITHNLNHQHHRHHHQRSFSTSSSSSSSSSSQQYQLNLHSNQFNQVNQANHPFNNSFEHEIIGITSDDHQHNNLFITWSKTDLTVWNSKPKIALTKLTRPTNSLNRLGFNHLVKFKNSLIVILTNLSNLIIYSLENLLNHSSYNLPASSSFFSTGPAQRIQFPKIVLKLLNQITLNQKINCFEITSNHILIGISHPNPQLKIIPWPQNKSSSNPSTSRSIEYLLKKFDWLIDQSVSPISLTYSDPLNLYILITSDGRAYIIYQPEINPHQKNKQSIDWLGQSIHNPIHPNQIATGACSINFRFNLIAIGLQNGSVDVYKINNSNPSITYSHSLNQSKNPSNPIDLLGNVNACAWTSDGHALAVSWPSGFSVWSVFGRLQIWSTSLPAHQEDDLVKFDDYFMGSGRGLIWGPGNFELILLTDPSSHSNRYIPDDQLFVLPFAKSAVSTLHSPDNTKHAFLQLEDRVSVYRGANSPDMSVINPEADIWHHIKLPADYISKNWPIESSCISDDGKLLAVAGQRGFTHFNLVSGRWKLFEREEDEQAICVRGGMQWFENTLVLGIDQAGMYSIRLFARENPLSLAYCLYEHSLSHSIVLLSIYNNSLLVYTIDNTLHHFLIKNETIVLCGSIGFEGVVKNPPRVRGMSWLIPNSQHYFGDPANDLNFATIIFLIDGKVVLLRPRKSKDNEVKYDLQILADHIEFYWAGRPLRVGSCMLEHSLWGWDGEKIIVWLDALTIEENRQNQLQMDNFNEELSDFKLVKGTLTIPLNFHPLSVLMDKGIIIGVENETLVKKSLNFAIFRIVTKTHLFIHHIIRFYLSQNQMSEAVEFGSYYSGLVYFKHSLEILLHSVLEDEAESNRTKFSLEQETLIPKKALPLVADFLDHFPVALEVVVGCARKTDVKLWKYLFETIGEPRKLFEKSLELGLLKVAASYLLVLHYSDQVELNQDDLIKLFKTGLIQQDWELCKELIRFSFSLDHTGNILRKVLNESDININLIE</sequence>
<dbReference type="GO" id="GO:0005829">
    <property type="term" value="C:cytosol"/>
    <property type="evidence" value="ECO:0007669"/>
    <property type="project" value="TreeGrafter"/>
</dbReference>
<evidence type="ECO:0000313" key="5">
    <source>
        <dbReference type="EMBL" id="MBW0490206.1"/>
    </source>
</evidence>
<dbReference type="InterPro" id="IPR009771">
    <property type="entry name" value="RIC1_C"/>
</dbReference>
<accession>A0A9Q3CXF9</accession>
<keyword evidence="6" id="KW-1185">Reference proteome</keyword>
<protein>
    <recommendedName>
        <fullName evidence="4">RIC1 C-terminal alpha solenoid region domain-containing protein</fullName>
    </recommendedName>
</protein>
<dbReference type="Pfam" id="PF07064">
    <property type="entry name" value="RIC1"/>
    <property type="match status" value="1"/>
</dbReference>
<dbReference type="GO" id="GO:0042147">
    <property type="term" value="P:retrograde transport, endosome to Golgi"/>
    <property type="evidence" value="ECO:0007669"/>
    <property type="project" value="TreeGrafter"/>
</dbReference>